<accession>A0A448X4Z0</accession>
<protein>
    <recommendedName>
        <fullName evidence="4">Secreted protein</fullName>
    </recommendedName>
</protein>
<dbReference type="EMBL" id="CAAALY010093420">
    <property type="protein sequence ID" value="VEL28237.1"/>
    <property type="molecule type" value="Genomic_DNA"/>
</dbReference>
<name>A0A448X4Z0_9PLAT</name>
<gene>
    <name evidence="2" type="ORF">PXEA_LOCUS21677</name>
</gene>
<sequence length="74" mass="8278">MVTHSIGALLLVLAICSSAFSLLALPALMFPLHFCSLCPRFLDSCFCIRGPDNACKLLFIYKRNLSYNYAYVII</sequence>
<dbReference type="AlphaFoldDB" id="A0A448X4Z0"/>
<keyword evidence="1" id="KW-0732">Signal</keyword>
<reference evidence="2" key="1">
    <citation type="submission" date="2018-11" db="EMBL/GenBank/DDBJ databases">
        <authorList>
            <consortium name="Pathogen Informatics"/>
        </authorList>
    </citation>
    <scope>NUCLEOTIDE SEQUENCE</scope>
</reference>
<feature type="signal peptide" evidence="1">
    <location>
        <begin position="1"/>
        <end position="19"/>
    </location>
</feature>
<organism evidence="2 3">
    <name type="scientific">Protopolystoma xenopodis</name>
    <dbReference type="NCBI Taxonomy" id="117903"/>
    <lineage>
        <taxon>Eukaryota</taxon>
        <taxon>Metazoa</taxon>
        <taxon>Spiralia</taxon>
        <taxon>Lophotrochozoa</taxon>
        <taxon>Platyhelminthes</taxon>
        <taxon>Monogenea</taxon>
        <taxon>Polyopisthocotylea</taxon>
        <taxon>Polystomatidea</taxon>
        <taxon>Polystomatidae</taxon>
        <taxon>Protopolystoma</taxon>
    </lineage>
</organism>
<feature type="chain" id="PRO_5019428558" description="Secreted protein" evidence="1">
    <location>
        <begin position="20"/>
        <end position="74"/>
    </location>
</feature>
<comment type="caution">
    <text evidence="2">The sequence shown here is derived from an EMBL/GenBank/DDBJ whole genome shotgun (WGS) entry which is preliminary data.</text>
</comment>
<evidence type="ECO:0008006" key="4">
    <source>
        <dbReference type="Google" id="ProtNLM"/>
    </source>
</evidence>
<evidence type="ECO:0000313" key="3">
    <source>
        <dbReference type="Proteomes" id="UP000784294"/>
    </source>
</evidence>
<evidence type="ECO:0000256" key="1">
    <source>
        <dbReference type="SAM" id="SignalP"/>
    </source>
</evidence>
<evidence type="ECO:0000313" key="2">
    <source>
        <dbReference type="EMBL" id="VEL28237.1"/>
    </source>
</evidence>
<keyword evidence="3" id="KW-1185">Reference proteome</keyword>
<proteinExistence type="predicted"/>
<dbReference type="Proteomes" id="UP000784294">
    <property type="component" value="Unassembled WGS sequence"/>
</dbReference>